<evidence type="ECO:0000313" key="2">
    <source>
        <dbReference type="Proteomes" id="UP001234581"/>
    </source>
</evidence>
<keyword evidence="2" id="KW-1185">Reference proteome</keyword>
<dbReference type="GeneID" id="83213111"/>
<organism evidence="1 2">
    <name type="scientific">Lichtheimia ornata</name>
    <dbReference type="NCBI Taxonomy" id="688661"/>
    <lineage>
        <taxon>Eukaryota</taxon>
        <taxon>Fungi</taxon>
        <taxon>Fungi incertae sedis</taxon>
        <taxon>Mucoromycota</taxon>
        <taxon>Mucoromycotina</taxon>
        <taxon>Mucoromycetes</taxon>
        <taxon>Mucorales</taxon>
        <taxon>Lichtheimiaceae</taxon>
        <taxon>Lichtheimia</taxon>
    </lineage>
</organism>
<dbReference type="EMBL" id="JARTCD010000023">
    <property type="protein sequence ID" value="KAJ8658659.1"/>
    <property type="molecule type" value="Genomic_DNA"/>
</dbReference>
<dbReference type="Proteomes" id="UP001234581">
    <property type="component" value="Unassembled WGS sequence"/>
</dbReference>
<dbReference type="RefSeq" id="XP_058343572.1">
    <property type="nucleotide sequence ID" value="XM_058485737.1"/>
</dbReference>
<name>A0AAD7V3J8_9FUNG</name>
<protein>
    <submittedName>
        <fullName evidence="1">Uncharacterized protein</fullName>
    </submittedName>
</protein>
<dbReference type="AlphaFoldDB" id="A0AAD7V3J8"/>
<accession>A0AAD7V3J8</accession>
<evidence type="ECO:0000313" key="1">
    <source>
        <dbReference type="EMBL" id="KAJ8658659.1"/>
    </source>
</evidence>
<sequence>MMDPLCLQKYRKKSFQVDPKSLSDTRLLANNNVYLFHQDERKSVVAHMQIHDEDGYGERGQRIIKQVKVDLGIEQGISPISPNTIAWCHEVSRSRHADYADIQRTTSSMLVSAAESRSQGELIAANVLHHLGINFANQVMDISMEDTYVHGVVGVLLEAVFQSMNRTNMPVIIVGLALIECMKI</sequence>
<proteinExistence type="predicted"/>
<comment type="caution">
    <text evidence="1">The sequence shown here is derived from an EMBL/GenBank/DDBJ whole genome shotgun (WGS) entry which is preliminary data.</text>
</comment>
<reference evidence="1 2" key="1">
    <citation type="submission" date="2023-03" db="EMBL/GenBank/DDBJ databases">
        <title>Genome sequence of Lichtheimia ornata CBS 291.66.</title>
        <authorList>
            <person name="Mohabir J.T."/>
            <person name="Shea T.P."/>
            <person name="Kurbessoian T."/>
            <person name="Berby B."/>
            <person name="Fontaine J."/>
            <person name="Livny J."/>
            <person name="Gnirke A."/>
            <person name="Stajich J.E."/>
            <person name="Cuomo C.A."/>
        </authorList>
    </citation>
    <scope>NUCLEOTIDE SEQUENCE [LARGE SCALE GENOMIC DNA]</scope>
    <source>
        <strain evidence="1">CBS 291.66</strain>
    </source>
</reference>
<gene>
    <name evidence="1" type="ORF">O0I10_005699</name>
</gene>